<reference evidence="3" key="1">
    <citation type="submission" date="2015-09" db="EMBL/GenBank/DDBJ databases">
        <authorList>
            <person name="Daims H."/>
        </authorList>
    </citation>
    <scope>NUCLEOTIDE SEQUENCE [LARGE SCALE GENOMIC DNA]</scope>
</reference>
<gene>
    <name evidence="2" type="ORF">NITINOP_1815</name>
</gene>
<proteinExistence type="predicted"/>
<sequence length="107" mass="12308">MGLLQRLRHDLRAGIAKLRLGTAHAAGRALEETERLRLRLEIRKVDQQLADLYKEVGERAVEMKERGIAVEQIAHDADIIRLVQNVQTLKETRKKLEDEMQDIKSEA</sequence>
<dbReference type="Proteomes" id="UP000066284">
    <property type="component" value="Chromosome 1"/>
</dbReference>
<organism evidence="2 3">
    <name type="scientific">Candidatus Nitrospira inopinata</name>
    <dbReference type="NCBI Taxonomy" id="1715989"/>
    <lineage>
        <taxon>Bacteria</taxon>
        <taxon>Pseudomonadati</taxon>
        <taxon>Nitrospirota</taxon>
        <taxon>Nitrospiria</taxon>
        <taxon>Nitrospirales</taxon>
        <taxon>Nitrospiraceae</taxon>
        <taxon>Nitrospira</taxon>
    </lineage>
</organism>
<dbReference type="OrthoDB" id="9799964at2"/>
<dbReference type="EMBL" id="LN885086">
    <property type="protein sequence ID" value="CUQ66790.1"/>
    <property type="molecule type" value="Genomic_DNA"/>
</dbReference>
<keyword evidence="3" id="KW-1185">Reference proteome</keyword>
<feature type="coiled-coil region" evidence="1">
    <location>
        <begin position="79"/>
        <end position="106"/>
    </location>
</feature>
<evidence type="ECO:0000313" key="3">
    <source>
        <dbReference type="Proteomes" id="UP000066284"/>
    </source>
</evidence>
<evidence type="ECO:0000256" key="1">
    <source>
        <dbReference type="SAM" id="Coils"/>
    </source>
</evidence>
<accession>A0A0S4KWA7</accession>
<dbReference type="KEGG" id="nio:NITINOP_1815"/>
<dbReference type="RefSeq" id="WP_062484744.1">
    <property type="nucleotide sequence ID" value="NZ_LN885086.1"/>
</dbReference>
<protein>
    <submittedName>
        <fullName evidence="2">Uncharacterized protein</fullName>
    </submittedName>
</protein>
<evidence type="ECO:0000313" key="2">
    <source>
        <dbReference type="EMBL" id="CUQ66790.1"/>
    </source>
</evidence>
<keyword evidence="1" id="KW-0175">Coiled coil</keyword>
<dbReference type="AlphaFoldDB" id="A0A0S4KWA7"/>
<dbReference type="STRING" id="1715989.NITINOP_1815"/>
<name>A0A0S4KWA7_9BACT</name>